<keyword evidence="6 10" id="KW-0472">Membrane</keyword>
<evidence type="ECO:0000256" key="10">
    <source>
        <dbReference type="SAM" id="Phobius"/>
    </source>
</evidence>
<keyword evidence="4 10" id="KW-1133">Transmembrane helix</keyword>
<evidence type="ECO:0000256" key="9">
    <source>
        <dbReference type="SAM" id="MobiDB-lite"/>
    </source>
</evidence>
<organism evidence="12 13">
    <name type="scientific">Porites evermanni</name>
    <dbReference type="NCBI Taxonomy" id="104178"/>
    <lineage>
        <taxon>Eukaryota</taxon>
        <taxon>Metazoa</taxon>
        <taxon>Cnidaria</taxon>
        <taxon>Anthozoa</taxon>
        <taxon>Hexacorallia</taxon>
        <taxon>Scleractinia</taxon>
        <taxon>Fungiina</taxon>
        <taxon>Poritidae</taxon>
        <taxon>Porites</taxon>
    </lineage>
</organism>
<protein>
    <recommendedName>
        <fullName evidence="11">G-protein coupled receptors family 1 profile domain-containing protein</fullName>
    </recommendedName>
</protein>
<feature type="transmembrane region" description="Helical" evidence="10">
    <location>
        <begin position="66"/>
        <end position="86"/>
    </location>
</feature>
<evidence type="ECO:0000313" key="13">
    <source>
        <dbReference type="Proteomes" id="UP001159427"/>
    </source>
</evidence>
<comment type="caution">
    <text evidence="12">The sequence shown here is derived from an EMBL/GenBank/DDBJ whole genome shotgun (WGS) entry which is preliminary data.</text>
</comment>
<feature type="transmembrane region" description="Helical" evidence="10">
    <location>
        <begin position="149"/>
        <end position="170"/>
    </location>
</feature>
<keyword evidence="13" id="KW-1185">Reference proteome</keyword>
<accession>A0ABN8SWK0</accession>
<gene>
    <name evidence="12" type="ORF">PEVE_00031390</name>
</gene>
<comment type="subcellular location">
    <subcellularLocation>
        <location evidence="1">Cell membrane</location>
        <topology evidence="1">Multi-pass membrane protein</topology>
    </subcellularLocation>
</comment>
<keyword evidence="3 10" id="KW-0812">Transmembrane</keyword>
<feature type="domain" description="G-protein coupled receptors family 1 profile" evidence="11">
    <location>
        <begin position="46"/>
        <end position="556"/>
    </location>
</feature>
<feature type="transmembrane region" description="Helical" evidence="10">
    <location>
        <begin position="539"/>
        <end position="558"/>
    </location>
</feature>
<feature type="transmembrane region" description="Helical" evidence="10">
    <location>
        <begin position="182"/>
        <end position="204"/>
    </location>
</feature>
<evidence type="ECO:0000313" key="12">
    <source>
        <dbReference type="EMBL" id="CAH3195919.1"/>
    </source>
</evidence>
<evidence type="ECO:0000256" key="8">
    <source>
        <dbReference type="ARBA" id="ARBA00023224"/>
    </source>
</evidence>
<feature type="compositionally biased region" description="Polar residues" evidence="9">
    <location>
        <begin position="264"/>
        <end position="273"/>
    </location>
</feature>
<keyword evidence="7" id="KW-0675">Receptor</keyword>
<evidence type="ECO:0000256" key="7">
    <source>
        <dbReference type="ARBA" id="ARBA00023170"/>
    </source>
</evidence>
<keyword evidence="5" id="KW-0297">G-protein coupled receptor</keyword>
<sequence>MAFVGNYSNSTAQTGSNLPLFKLYAKEELVIATIIEICLSAVGTFGNCTVSVAVVKNRALHVASNLYMVSLALADLLVTAFLVPMRAAQHLALFNGSIVEEAVVCVLGFIGRITILASVSSIAALSMDRRMALKHPLKYHSVIRFAKGRAVKVILTIWVLSLAFTSLTLIPGVDDEVYLIGFASYVLMVFAVILFAYANILYLVRQSTRWRISATSSRSNAKKDAKGEHAFRTGCMHLPMHRREKTLTPNSATSGVDTEVTCAETTQTRSTNTIHDHDHENELDSRSDGKLGENKSPESLHVETFSVRKEQNENKASSLQPGTEAETEMKHRKRKLRAKVSPAESQGVFQSHIELRTIEKASVSGIGGEENLLERKRQRNSYSGRAQLKPIHLQRKPRTFTIPVSLAHGKTTNNLEFDKICRGEVESCMSISRKKQSTSLYPSEFGETSMVSSCDQRTQLPRKTLPKSVLENHSDSKLSRVNDARARKRQRESQLEFKILKTTGLIVMLFFLLVFPRIVVIIYSISAGNDLESVIHARLWMRILLYCNSAVNPFLYSLRHREIWREFMKLVRCCYWGTGRRHART</sequence>
<dbReference type="PRINTS" id="PR00237">
    <property type="entry name" value="GPCRRHODOPSN"/>
</dbReference>
<dbReference type="SUPFAM" id="SSF81321">
    <property type="entry name" value="Family A G protein-coupled receptor-like"/>
    <property type="match status" value="1"/>
</dbReference>
<dbReference type="InterPro" id="IPR050569">
    <property type="entry name" value="TAAR"/>
</dbReference>
<evidence type="ECO:0000256" key="3">
    <source>
        <dbReference type="ARBA" id="ARBA00022692"/>
    </source>
</evidence>
<dbReference type="Proteomes" id="UP001159427">
    <property type="component" value="Unassembled WGS sequence"/>
</dbReference>
<dbReference type="PROSITE" id="PS50262">
    <property type="entry name" value="G_PROTEIN_RECEP_F1_2"/>
    <property type="match status" value="1"/>
</dbReference>
<evidence type="ECO:0000256" key="5">
    <source>
        <dbReference type="ARBA" id="ARBA00023040"/>
    </source>
</evidence>
<reference evidence="12 13" key="1">
    <citation type="submission" date="2022-05" db="EMBL/GenBank/DDBJ databases">
        <authorList>
            <consortium name="Genoscope - CEA"/>
            <person name="William W."/>
        </authorList>
    </citation>
    <scope>NUCLEOTIDE SEQUENCE [LARGE SCALE GENOMIC DNA]</scope>
</reference>
<evidence type="ECO:0000256" key="4">
    <source>
        <dbReference type="ARBA" id="ARBA00022989"/>
    </source>
</evidence>
<feature type="compositionally biased region" description="Basic and acidic residues" evidence="9">
    <location>
        <begin position="274"/>
        <end position="313"/>
    </location>
</feature>
<evidence type="ECO:0000256" key="2">
    <source>
        <dbReference type="ARBA" id="ARBA00022475"/>
    </source>
</evidence>
<dbReference type="InterPro" id="IPR000276">
    <property type="entry name" value="GPCR_Rhodpsn"/>
</dbReference>
<dbReference type="Pfam" id="PF00001">
    <property type="entry name" value="7tm_1"/>
    <property type="match status" value="1"/>
</dbReference>
<dbReference type="EMBL" id="CALNXI010004489">
    <property type="protein sequence ID" value="CAH3195919.1"/>
    <property type="molecule type" value="Genomic_DNA"/>
</dbReference>
<evidence type="ECO:0000259" key="11">
    <source>
        <dbReference type="PROSITE" id="PS50262"/>
    </source>
</evidence>
<feature type="transmembrane region" description="Helical" evidence="10">
    <location>
        <begin position="29"/>
        <end position="54"/>
    </location>
</feature>
<dbReference type="Gene3D" id="1.20.1070.10">
    <property type="entry name" value="Rhodopsin 7-helix transmembrane proteins"/>
    <property type="match status" value="2"/>
</dbReference>
<name>A0ABN8SWK0_9CNID</name>
<feature type="transmembrane region" description="Helical" evidence="10">
    <location>
        <begin position="505"/>
        <end position="527"/>
    </location>
</feature>
<dbReference type="CDD" id="cd00637">
    <property type="entry name" value="7tm_classA_rhodopsin-like"/>
    <property type="match status" value="2"/>
</dbReference>
<evidence type="ECO:0000256" key="6">
    <source>
        <dbReference type="ARBA" id="ARBA00023136"/>
    </source>
</evidence>
<dbReference type="InterPro" id="IPR017452">
    <property type="entry name" value="GPCR_Rhodpsn_7TM"/>
</dbReference>
<keyword evidence="8" id="KW-0807">Transducer</keyword>
<evidence type="ECO:0000256" key="1">
    <source>
        <dbReference type="ARBA" id="ARBA00004651"/>
    </source>
</evidence>
<feature type="transmembrane region" description="Helical" evidence="10">
    <location>
        <begin position="106"/>
        <end position="128"/>
    </location>
</feature>
<feature type="region of interest" description="Disordered" evidence="9">
    <location>
        <begin position="264"/>
        <end position="343"/>
    </location>
</feature>
<dbReference type="PANTHER" id="PTHR24249:SF372">
    <property type="entry name" value="G-PROTEIN COUPLED RECEPTORS FAMILY 1 PROFILE DOMAIN-CONTAINING PROTEIN"/>
    <property type="match status" value="1"/>
</dbReference>
<proteinExistence type="predicted"/>
<dbReference type="PANTHER" id="PTHR24249">
    <property type="entry name" value="HISTAMINE RECEPTOR-RELATED G-PROTEIN COUPLED RECEPTOR"/>
    <property type="match status" value="1"/>
</dbReference>
<keyword evidence="2" id="KW-1003">Cell membrane</keyword>